<evidence type="ECO:0000313" key="8">
    <source>
        <dbReference type="EMBL" id="GFG35059.1"/>
    </source>
</evidence>
<keyword evidence="5 7" id="KW-0378">Hydrolase</keyword>
<dbReference type="InterPro" id="IPR011697">
    <property type="entry name" value="Peptidase_C26"/>
</dbReference>
<protein>
    <recommendedName>
        <fullName evidence="7">folate gamma-glutamyl hydrolase</fullName>
        <ecNumber evidence="7">3.4.19.9</ecNumber>
    </recommendedName>
</protein>
<dbReference type="EMBL" id="BLKM01000519">
    <property type="protein sequence ID" value="GFG35059.1"/>
    <property type="molecule type" value="Genomic_DNA"/>
</dbReference>
<dbReference type="InterPro" id="IPR029062">
    <property type="entry name" value="Class_I_gatase-like"/>
</dbReference>
<evidence type="ECO:0000313" key="9">
    <source>
        <dbReference type="Proteomes" id="UP000502823"/>
    </source>
</evidence>
<dbReference type="AlphaFoldDB" id="A0A6L2PR37"/>
<feature type="active site" evidence="7">
    <location>
        <position position="206"/>
    </location>
</feature>
<dbReference type="PROSITE" id="PS51273">
    <property type="entry name" value="GATASE_TYPE_1"/>
    <property type="match status" value="1"/>
</dbReference>
<dbReference type="Gene3D" id="3.40.50.880">
    <property type="match status" value="1"/>
</dbReference>
<evidence type="ECO:0000256" key="6">
    <source>
        <dbReference type="PIRSR" id="PIRSR615527-1"/>
    </source>
</evidence>
<dbReference type="EC" id="3.4.19.9" evidence="7"/>
<gene>
    <name evidence="8" type="ORF">Cfor_07660</name>
</gene>
<evidence type="ECO:0000256" key="2">
    <source>
        <dbReference type="ARBA" id="ARBA00011083"/>
    </source>
</evidence>
<dbReference type="GO" id="GO:0005773">
    <property type="term" value="C:vacuole"/>
    <property type="evidence" value="ECO:0007669"/>
    <property type="project" value="TreeGrafter"/>
</dbReference>
<dbReference type="OrthoDB" id="64220at2759"/>
<dbReference type="GO" id="GO:0046900">
    <property type="term" value="P:tetrahydrofolylpolyglutamate metabolic process"/>
    <property type="evidence" value="ECO:0007669"/>
    <property type="project" value="TreeGrafter"/>
</dbReference>
<accession>A0A6L2PR37</accession>
<keyword evidence="3" id="KW-0964">Secreted</keyword>
<dbReference type="Proteomes" id="UP000502823">
    <property type="component" value="Unassembled WGS sequence"/>
</dbReference>
<dbReference type="PANTHER" id="PTHR11315:SF0">
    <property type="entry name" value="FOLATE GAMMA-GLUTAMYL HYDROLASE"/>
    <property type="match status" value="1"/>
</dbReference>
<dbReference type="InterPro" id="IPR015527">
    <property type="entry name" value="Pept_C26_g-glut_hydrolase"/>
</dbReference>
<comment type="subcellular location">
    <subcellularLocation>
        <location evidence="1">Secreted</location>
        <location evidence="1">Extracellular space</location>
    </subcellularLocation>
</comment>
<proteinExistence type="inferred from homology"/>
<evidence type="ECO:0000256" key="5">
    <source>
        <dbReference type="ARBA" id="ARBA00022801"/>
    </source>
</evidence>
<evidence type="ECO:0000256" key="7">
    <source>
        <dbReference type="PROSITE-ProRule" id="PRU00607"/>
    </source>
</evidence>
<dbReference type="FunFam" id="3.40.50.880:FF:000024">
    <property type="entry name" value="Folate gamma-glutamyl hydrolase"/>
    <property type="match status" value="1"/>
</dbReference>
<comment type="caution">
    <text evidence="8">The sequence shown here is derived from an EMBL/GenBank/DDBJ whole genome shotgun (WGS) entry which is preliminary data.</text>
</comment>
<dbReference type="GO" id="GO:0034722">
    <property type="term" value="F:gamma-glutamyl-peptidase activity"/>
    <property type="evidence" value="ECO:0007669"/>
    <property type="project" value="UniProtKB-UniRule"/>
</dbReference>
<comment type="similarity">
    <text evidence="2">Belongs to the peptidase C26 family.</text>
</comment>
<sequence>MVLEHNPGFQDNRSYIAASYIKFLEGAGARVIPIMINRTDDYYEHIASHVNGILLPGGNTYFDAPGGYAEAGQKLYKLAMQMNQGGDFFPMLGICLGFELLTYLASNNVEHRARCYSYNETLPLEFKRGSFNTRLFGNAPADIIGILARENVTPNFHRYCLTQKNMTQLNLTYDWRFMTTNEDSDGLQYISTLEHAKYPLYGLQFHPEKNIYEWREDRAHNHSADAIRISQYFANFFVNEARKSEHKFHDDSEERRHLIYNYPVTYTGDLTVFQQCYRFDT</sequence>
<evidence type="ECO:0000256" key="4">
    <source>
        <dbReference type="ARBA" id="ARBA00022729"/>
    </source>
</evidence>
<keyword evidence="9" id="KW-1185">Reference proteome</keyword>
<comment type="catalytic activity">
    <reaction evidence="7">
        <text>(6S)-5,6,7,8-tetrahydrofolyl-(gamma-L-Glu)(n) + (n-1) H2O = (6S)-5,6,7,8-tetrahydrofolate + (n-1) L-glutamate</text>
        <dbReference type="Rhea" id="RHEA:56784"/>
        <dbReference type="Rhea" id="RHEA-COMP:14738"/>
        <dbReference type="ChEBI" id="CHEBI:15377"/>
        <dbReference type="ChEBI" id="CHEBI:29985"/>
        <dbReference type="ChEBI" id="CHEBI:57453"/>
        <dbReference type="ChEBI" id="CHEBI:141005"/>
        <dbReference type="EC" id="3.4.19.9"/>
    </reaction>
</comment>
<dbReference type="GO" id="GO:0005576">
    <property type="term" value="C:extracellular region"/>
    <property type="evidence" value="ECO:0007669"/>
    <property type="project" value="UniProtKB-SubCell"/>
</dbReference>
<evidence type="ECO:0000256" key="1">
    <source>
        <dbReference type="ARBA" id="ARBA00004239"/>
    </source>
</evidence>
<organism evidence="8 9">
    <name type="scientific">Coptotermes formosanus</name>
    <name type="common">Formosan subterranean termite</name>
    <dbReference type="NCBI Taxonomy" id="36987"/>
    <lineage>
        <taxon>Eukaryota</taxon>
        <taxon>Metazoa</taxon>
        <taxon>Ecdysozoa</taxon>
        <taxon>Arthropoda</taxon>
        <taxon>Hexapoda</taxon>
        <taxon>Insecta</taxon>
        <taxon>Pterygota</taxon>
        <taxon>Neoptera</taxon>
        <taxon>Polyneoptera</taxon>
        <taxon>Dictyoptera</taxon>
        <taxon>Blattodea</taxon>
        <taxon>Blattoidea</taxon>
        <taxon>Termitoidae</taxon>
        <taxon>Rhinotermitidae</taxon>
        <taxon>Coptotermes</taxon>
    </lineage>
</organism>
<feature type="active site" description="Proton donor" evidence="6">
    <location>
        <position position="206"/>
    </location>
</feature>
<keyword evidence="4" id="KW-0732">Signal</keyword>
<feature type="active site" description="Nucleophile" evidence="6 7">
    <location>
        <position position="95"/>
    </location>
</feature>
<dbReference type="PROSITE" id="PS51275">
    <property type="entry name" value="PEPTIDASE_C26_GGH"/>
    <property type="match status" value="1"/>
</dbReference>
<dbReference type="Pfam" id="PF07722">
    <property type="entry name" value="Peptidase_C26"/>
    <property type="match status" value="1"/>
</dbReference>
<name>A0A6L2PR37_COPFO</name>
<dbReference type="PANTHER" id="PTHR11315">
    <property type="entry name" value="PROTEASE FAMILY C26 GAMMA-GLUTAMYL HYDROLASE"/>
    <property type="match status" value="1"/>
</dbReference>
<dbReference type="InParanoid" id="A0A6L2PR37"/>
<evidence type="ECO:0000256" key="3">
    <source>
        <dbReference type="ARBA" id="ARBA00022525"/>
    </source>
</evidence>
<dbReference type="SUPFAM" id="SSF52317">
    <property type="entry name" value="Class I glutamine amidotransferase-like"/>
    <property type="match status" value="1"/>
</dbReference>
<reference evidence="9" key="1">
    <citation type="submission" date="2020-01" db="EMBL/GenBank/DDBJ databases">
        <title>Draft genome sequence of the Termite Coptotermes fromosanus.</title>
        <authorList>
            <person name="Itakura S."/>
            <person name="Yosikawa Y."/>
            <person name="Umezawa K."/>
        </authorList>
    </citation>
    <scope>NUCLEOTIDE SEQUENCE [LARGE SCALE GENOMIC DNA]</scope>
</reference>